<dbReference type="RefSeq" id="WP_058276003.1">
    <property type="nucleotide sequence ID" value="NZ_CYPU01000007.1"/>
</dbReference>
<sequence>MSNANFHDRIQRINAKSQQPRATLYGGSQTAPTQVKKKPNLAVLFAGSFLICMGLYVIKDLNEEYEVLRDSNGLGFITAFALSGAVFLLAGCFILFRAFSSKRSSGNGTALQSSENGEPQILRASGKAQTLSSVFGLILGVGACVCFLSGVMATRVATETAFEVFQSALVVSISLLVSSILIGLVGVLLRGYALGRVPVYFAIGSLATFSIVLFTGLPAQLMEYFISALQ</sequence>
<organism evidence="2 3">
    <name type="scientific">Ruegeria atlantica</name>
    <dbReference type="NCBI Taxonomy" id="81569"/>
    <lineage>
        <taxon>Bacteria</taxon>
        <taxon>Pseudomonadati</taxon>
        <taxon>Pseudomonadota</taxon>
        <taxon>Alphaproteobacteria</taxon>
        <taxon>Rhodobacterales</taxon>
        <taxon>Roseobacteraceae</taxon>
        <taxon>Ruegeria</taxon>
    </lineage>
</organism>
<gene>
    <name evidence="2" type="ORF">RUA4292_00307</name>
</gene>
<dbReference type="Proteomes" id="UP000050783">
    <property type="component" value="Unassembled WGS sequence"/>
</dbReference>
<feature type="transmembrane region" description="Helical" evidence="1">
    <location>
        <begin position="131"/>
        <end position="152"/>
    </location>
</feature>
<keyword evidence="1" id="KW-1133">Transmembrane helix</keyword>
<feature type="transmembrane region" description="Helical" evidence="1">
    <location>
        <begin position="199"/>
        <end position="221"/>
    </location>
</feature>
<reference evidence="2 3" key="1">
    <citation type="submission" date="2015-09" db="EMBL/GenBank/DDBJ databases">
        <authorList>
            <consortium name="Swine Surveillance"/>
        </authorList>
    </citation>
    <scope>NUCLEOTIDE SEQUENCE [LARGE SCALE GENOMIC DNA]</scope>
    <source>
        <strain evidence="2 3">CECT 4292</strain>
    </source>
</reference>
<name>A0A0P1EA20_9RHOB</name>
<feature type="transmembrane region" description="Helical" evidence="1">
    <location>
        <begin position="41"/>
        <end position="58"/>
    </location>
</feature>
<evidence type="ECO:0000256" key="1">
    <source>
        <dbReference type="SAM" id="Phobius"/>
    </source>
</evidence>
<feature type="transmembrane region" description="Helical" evidence="1">
    <location>
        <begin position="164"/>
        <end position="187"/>
    </location>
</feature>
<dbReference type="GeneID" id="55491630"/>
<feature type="transmembrane region" description="Helical" evidence="1">
    <location>
        <begin position="73"/>
        <end position="96"/>
    </location>
</feature>
<accession>A0A0P1EA20</accession>
<evidence type="ECO:0000313" key="3">
    <source>
        <dbReference type="Proteomes" id="UP000050783"/>
    </source>
</evidence>
<dbReference type="AlphaFoldDB" id="A0A0P1EA20"/>
<evidence type="ECO:0000313" key="2">
    <source>
        <dbReference type="EMBL" id="CUH46143.1"/>
    </source>
</evidence>
<protein>
    <submittedName>
        <fullName evidence="2">Uncharacterized protein</fullName>
    </submittedName>
</protein>
<dbReference type="EMBL" id="CYPU01000007">
    <property type="protein sequence ID" value="CUH46143.1"/>
    <property type="molecule type" value="Genomic_DNA"/>
</dbReference>
<proteinExistence type="predicted"/>
<keyword evidence="1" id="KW-0472">Membrane</keyword>
<keyword evidence="1" id="KW-0812">Transmembrane</keyword>